<sequence length="281" mass="31818">MKVVNTVKEMQNMADTWRKEGKTIAFVPTMGYFHEGHLALMRLARERGDVLVVSIFVNPIQFGPSEDYQRYPRDLDRDLRLAESVGVDVVFAPQVEEMYPEGFQTYIEVTEISRPLCGKSRPGHFRGVATVVTKLFNIVKPHIAVFGEKDYQQLLVIRRMVKDLNLDVEIVGHPTVRETDGLAMSSRNVYLSDEERKAALRLNQSLQMARDLLQKGINRAGDIISEVSGYISSDPRVRIDYVEIRDAETLEEIDVIDRPAVLALAAFVGSARLIDNTILRP</sequence>
<comment type="similarity">
    <text evidence="2 8">Belongs to the pantothenate synthetase family.</text>
</comment>
<dbReference type="Proteomes" id="UP000199611">
    <property type="component" value="Unassembled WGS sequence"/>
</dbReference>
<evidence type="ECO:0000256" key="4">
    <source>
        <dbReference type="ARBA" id="ARBA00022655"/>
    </source>
</evidence>
<comment type="catalytic activity">
    <reaction evidence="7 8">
        <text>(R)-pantoate + beta-alanine + ATP = (R)-pantothenate + AMP + diphosphate + H(+)</text>
        <dbReference type="Rhea" id="RHEA:10912"/>
        <dbReference type="ChEBI" id="CHEBI:15378"/>
        <dbReference type="ChEBI" id="CHEBI:15980"/>
        <dbReference type="ChEBI" id="CHEBI:29032"/>
        <dbReference type="ChEBI" id="CHEBI:30616"/>
        <dbReference type="ChEBI" id="CHEBI:33019"/>
        <dbReference type="ChEBI" id="CHEBI:57966"/>
        <dbReference type="ChEBI" id="CHEBI:456215"/>
        <dbReference type="EC" id="6.3.2.1"/>
    </reaction>
</comment>
<evidence type="ECO:0000256" key="2">
    <source>
        <dbReference type="ARBA" id="ARBA00009256"/>
    </source>
</evidence>
<dbReference type="OrthoDB" id="9773087at2"/>
<dbReference type="PANTHER" id="PTHR21299:SF1">
    <property type="entry name" value="PANTOATE--BETA-ALANINE LIGASE"/>
    <property type="match status" value="1"/>
</dbReference>
<dbReference type="FunFam" id="3.40.50.620:FF:000013">
    <property type="entry name" value="Pantothenate synthetase"/>
    <property type="match status" value="1"/>
</dbReference>
<dbReference type="GO" id="GO:0015940">
    <property type="term" value="P:pantothenate biosynthetic process"/>
    <property type="evidence" value="ECO:0007669"/>
    <property type="project" value="UniProtKB-UniRule"/>
</dbReference>
<evidence type="ECO:0000313" key="10">
    <source>
        <dbReference type="Proteomes" id="UP000199611"/>
    </source>
</evidence>
<protein>
    <recommendedName>
        <fullName evidence="8">Pantothenate synthetase</fullName>
        <shortName evidence="8">PS</shortName>
        <ecNumber evidence="8">6.3.2.1</ecNumber>
    </recommendedName>
    <alternativeName>
        <fullName evidence="8">Pantoate--beta-alanine ligase</fullName>
    </alternativeName>
    <alternativeName>
        <fullName evidence="8">Pantoate-activating enzyme</fullName>
    </alternativeName>
</protein>
<evidence type="ECO:0000256" key="6">
    <source>
        <dbReference type="ARBA" id="ARBA00022840"/>
    </source>
</evidence>
<dbReference type="STRING" id="39841.SAMN05660836_02717"/>
<dbReference type="PANTHER" id="PTHR21299">
    <property type="entry name" value="CYTIDYLATE KINASE/PANTOATE-BETA-ALANINE LIGASE"/>
    <property type="match status" value="1"/>
</dbReference>
<keyword evidence="8" id="KW-0963">Cytoplasm</keyword>
<gene>
    <name evidence="8" type="primary">panC</name>
    <name evidence="9" type="ORF">SAMN05660836_02717</name>
</gene>
<feature type="binding site" evidence="8">
    <location>
        <begin position="184"/>
        <end position="187"/>
    </location>
    <ligand>
        <name>ATP</name>
        <dbReference type="ChEBI" id="CHEBI:30616"/>
    </ligand>
</feature>
<name>A0A1I4WFA3_9BACT</name>
<dbReference type="InterPro" id="IPR003721">
    <property type="entry name" value="Pantoate_ligase"/>
</dbReference>
<dbReference type="Pfam" id="PF02569">
    <property type="entry name" value="Pantoate_ligase"/>
    <property type="match status" value="1"/>
</dbReference>
<comment type="miscellaneous">
    <text evidence="8">The reaction proceeds by a bi uni uni bi ping pong mechanism.</text>
</comment>
<dbReference type="NCBIfam" id="TIGR00018">
    <property type="entry name" value="panC"/>
    <property type="match status" value="1"/>
</dbReference>
<dbReference type="EMBL" id="FOUU01000019">
    <property type="protein sequence ID" value="SFN12085.1"/>
    <property type="molecule type" value="Genomic_DNA"/>
</dbReference>
<dbReference type="NCBIfam" id="TIGR00125">
    <property type="entry name" value="cyt_tran_rel"/>
    <property type="match status" value="1"/>
</dbReference>
<proteinExistence type="inferred from homology"/>
<dbReference type="Gene3D" id="3.40.50.620">
    <property type="entry name" value="HUPs"/>
    <property type="match status" value="1"/>
</dbReference>
<accession>A0A1I4WFA3</accession>
<feature type="binding site" evidence="8">
    <location>
        <position position="61"/>
    </location>
    <ligand>
        <name>(R)-pantoate</name>
        <dbReference type="ChEBI" id="CHEBI:15980"/>
    </ligand>
</feature>
<comment type="function">
    <text evidence="8">Catalyzes the condensation of pantoate with beta-alanine in an ATP-dependent reaction via a pantoyl-adenylate intermediate.</text>
</comment>
<evidence type="ECO:0000256" key="3">
    <source>
        <dbReference type="ARBA" id="ARBA00022598"/>
    </source>
</evidence>
<dbReference type="UniPathway" id="UPA00028">
    <property type="reaction ID" value="UER00005"/>
</dbReference>
<dbReference type="EC" id="6.3.2.1" evidence="8"/>
<dbReference type="InterPro" id="IPR014729">
    <property type="entry name" value="Rossmann-like_a/b/a_fold"/>
</dbReference>
<dbReference type="GO" id="GO:0005524">
    <property type="term" value="F:ATP binding"/>
    <property type="evidence" value="ECO:0007669"/>
    <property type="project" value="UniProtKB-KW"/>
</dbReference>
<keyword evidence="10" id="KW-1185">Reference proteome</keyword>
<feature type="binding site" evidence="8">
    <location>
        <position position="61"/>
    </location>
    <ligand>
        <name>beta-alanine</name>
        <dbReference type="ChEBI" id="CHEBI:57966"/>
    </ligand>
</feature>
<feature type="binding site" evidence="8">
    <location>
        <position position="176"/>
    </location>
    <ligand>
        <name>ATP</name>
        <dbReference type="ChEBI" id="CHEBI:30616"/>
    </ligand>
</feature>
<dbReference type="SUPFAM" id="SSF52374">
    <property type="entry name" value="Nucleotidylyl transferase"/>
    <property type="match status" value="1"/>
</dbReference>
<comment type="subcellular location">
    <subcellularLocation>
        <location evidence="8">Cytoplasm</location>
    </subcellularLocation>
</comment>
<dbReference type="GO" id="GO:0005829">
    <property type="term" value="C:cytosol"/>
    <property type="evidence" value="ECO:0007669"/>
    <property type="project" value="TreeGrafter"/>
</dbReference>
<comment type="pathway">
    <text evidence="1 8">Cofactor biosynthesis; (R)-pantothenate biosynthesis; (R)-pantothenate from (R)-pantoate and beta-alanine: step 1/1.</text>
</comment>
<feature type="binding site" evidence="8">
    <location>
        <begin position="30"/>
        <end position="37"/>
    </location>
    <ligand>
        <name>ATP</name>
        <dbReference type="ChEBI" id="CHEBI:30616"/>
    </ligand>
</feature>
<comment type="subunit">
    <text evidence="8">Homodimer.</text>
</comment>
<feature type="active site" description="Proton donor" evidence="8">
    <location>
        <position position="37"/>
    </location>
</feature>
<feature type="binding site" evidence="8">
    <location>
        <position position="153"/>
    </location>
    <ligand>
        <name>(R)-pantoate</name>
        <dbReference type="ChEBI" id="CHEBI:15980"/>
    </ligand>
</feature>
<evidence type="ECO:0000256" key="1">
    <source>
        <dbReference type="ARBA" id="ARBA00004990"/>
    </source>
</evidence>
<reference evidence="9 10" key="1">
    <citation type="submission" date="2016-10" db="EMBL/GenBank/DDBJ databases">
        <authorList>
            <person name="de Groot N.N."/>
        </authorList>
    </citation>
    <scope>NUCLEOTIDE SEQUENCE [LARGE SCALE GENOMIC DNA]</scope>
    <source>
        <strain evidence="9 10">DSM 9990</strain>
    </source>
</reference>
<keyword evidence="3 8" id="KW-0436">Ligase</keyword>
<keyword evidence="5 8" id="KW-0547">Nucleotide-binding</keyword>
<dbReference type="FunFam" id="3.30.1300.10:FF:000001">
    <property type="entry name" value="Pantothenate synthetase"/>
    <property type="match status" value="1"/>
</dbReference>
<evidence type="ECO:0000313" key="9">
    <source>
        <dbReference type="EMBL" id="SFN12085.1"/>
    </source>
</evidence>
<evidence type="ECO:0000256" key="8">
    <source>
        <dbReference type="HAMAP-Rule" id="MF_00158"/>
    </source>
</evidence>
<dbReference type="Gene3D" id="3.30.1300.10">
    <property type="entry name" value="Pantoate-beta-alanine ligase, C-terminal domain"/>
    <property type="match status" value="1"/>
</dbReference>
<evidence type="ECO:0000256" key="5">
    <source>
        <dbReference type="ARBA" id="ARBA00022741"/>
    </source>
</evidence>
<dbReference type="RefSeq" id="WP_093396564.1">
    <property type="nucleotide sequence ID" value="NZ_FOUU01000019.1"/>
</dbReference>
<evidence type="ECO:0000256" key="7">
    <source>
        <dbReference type="ARBA" id="ARBA00048258"/>
    </source>
</evidence>
<organism evidence="9 10">
    <name type="scientific">Thermodesulforhabdus norvegica</name>
    <dbReference type="NCBI Taxonomy" id="39841"/>
    <lineage>
        <taxon>Bacteria</taxon>
        <taxon>Pseudomonadati</taxon>
        <taxon>Thermodesulfobacteriota</taxon>
        <taxon>Syntrophobacteria</taxon>
        <taxon>Syntrophobacterales</taxon>
        <taxon>Thermodesulforhabdaceae</taxon>
        <taxon>Thermodesulforhabdus</taxon>
    </lineage>
</organism>
<keyword evidence="4 8" id="KW-0566">Pantothenate biosynthesis</keyword>
<dbReference type="HAMAP" id="MF_00158">
    <property type="entry name" value="PanC"/>
    <property type="match status" value="1"/>
</dbReference>
<dbReference type="AlphaFoldDB" id="A0A1I4WFA3"/>
<keyword evidence="6 8" id="KW-0067">ATP-binding</keyword>
<dbReference type="InterPro" id="IPR004821">
    <property type="entry name" value="Cyt_trans-like"/>
</dbReference>
<dbReference type="InterPro" id="IPR042176">
    <property type="entry name" value="Pantoate_ligase_C"/>
</dbReference>
<feature type="binding site" evidence="8">
    <location>
        <begin position="147"/>
        <end position="150"/>
    </location>
    <ligand>
        <name>ATP</name>
        <dbReference type="ChEBI" id="CHEBI:30616"/>
    </ligand>
</feature>
<dbReference type="CDD" id="cd00560">
    <property type="entry name" value="PanC"/>
    <property type="match status" value="1"/>
</dbReference>
<dbReference type="GO" id="GO:0004592">
    <property type="term" value="F:pantoate-beta-alanine ligase activity"/>
    <property type="evidence" value="ECO:0007669"/>
    <property type="project" value="UniProtKB-UniRule"/>
</dbReference>